<gene>
    <name evidence="4" type="ORF">ADK38_13800</name>
</gene>
<feature type="signal peptide" evidence="3">
    <location>
        <begin position="1"/>
        <end position="21"/>
    </location>
</feature>
<organism evidence="4 5">
    <name type="scientific">Streptomyces varsoviensis</name>
    <dbReference type="NCBI Taxonomy" id="67373"/>
    <lineage>
        <taxon>Bacteria</taxon>
        <taxon>Bacillati</taxon>
        <taxon>Actinomycetota</taxon>
        <taxon>Actinomycetes</taxon>
        <taxon>Kitasatosporales</taxon>
        <taxon>Streptomycetaceae</taxon>
        <taxon>Streptomyces</taxon>
    </lineage>
</organism>
<sequence>MGATGLSLVAVLGLTCGIAGADAPAPGVPATASPSAVPRLELDDSKVKVGGWAAVSITGMSSGWQAVTVTSPALKRPIRLTPRRPGASESKRYPYGTGGGLREEIPPWTYPMTATSDGRVVASANLTVTAPAPAEITRFVAGRTGTPLGVDDATPKVVVRPGVTIVVLLADVHAARNEDALTVKSPAFRMPLTIKTDSPDDPGCKCTDGTTVYAGHTALRPDLPAGTYRITVTSHHGQNTSTAELKVAGPPEGRSRPWLITGAVVLVLAGAGFTIRRSRRSKNVTPAP</sequence>
<keyword evidence="2" id="KW-0472">Membrane</keyword>
<evidence type="ECO:0000313" key="4">
    <source>
        <dbReference type="EMBL" id="KOG89527.1"/>
    </source>
</evidence>
<evidence type="ECO:0000256" key="2">
    <source>
        <dbReference type="SAM" id="Phobius"/>
    </source>
</evidence>
<accession>A0ABR5J829</accession>
<keyword evidence="5" id="KW-1185">Reference proteome</keyword>
<comment type="caution">
    <text evidence="4">The sequence shown here is derived from an EMBL/GenBank/DDBJ whole genome shotgun (WGS) entry which is preliminary data.</text>
</comment>
<keyword evidence="2" id="KW-0812">Transmembrane</keyword>
<reference evidence="4 5" key="1">
    <citation type="submission" date="2015-07" db="EMBL/GenBank/DDBJ databases">
        <authorList>
            <person name="Ju K.-S."/>
            <person name="Doroghazi J.R."/>
            <person name="Metcalf W.W."/>
        </authorList>
    </citation>
    <scope>NUCLEOTIDE SEQUENCE [LARGE SCALE GENOMIC DNA]</scope>
    <source>
        <strain evidence="4 5">NRRL B-3589</strain>
    </source>
</reference>
<keyword evidence="3" id="KW-0732">Signal</keyword>
<feature type="transmembrane region" description="Helical" evidence="2">
    <location>
        <begin position="258"/>
        <end position="275"/>
    </location>
</feature>
<evidence type="ECO:0000256" key="3">
    <source>
        <dbReference type="SAM" id="SignalP"/>
    </source>
</evidence>
<dbReference type="Proteomes" id="UP000037020">
    <property type="component" value="Unassembled WGS sequence"/>
</dbReference>
<evidence type="ECO:0000256" key="1">
    <source>
        <dbReference type="SAM" id="MobiDB-lite"/>
    </source>
</evidence>
<feature type="chain" id="PRO_5045249122" evidence="3">
    <location>
        <begin position="22"/>
        <end position="288"/>
    </location>
</feature>
<proteinExistence type="predicted"/>
<feature type="region of interest" description="Disordered" evidence="1">
    <location>
        <begin position="79"/>
        <end position="98"/>
    </location>
</feature>
<protein>
    <submittedName>
        <fullName evidence="4">Uncharacterized protein</fullName>
    </submittedName>
</protein>
<dbReference type="EMBL" id="LGUT01001160">
    <property type="protein sequence ID" value="KOG89527.1"/>
    <property type="molecule type" value="Genomic_DNA"/>
</dbReference>
<name>A0ABR5J829_9ACTN</name>
<keyword evidence="2" id="KW-1133">Transmembrane helix</keyword>
<evidence type="ECO:0000313" key="5">
    <source>
        <dbReference type="Proteomes" id="UP000037020"/>
    </source>
</evidence>